<evidence type="ECO:0000313" key="5">
    <source>
        <dbReference type="Proteomes" id="UP000654075"/>
    </source>
</evidence>
<evidence type="ECO:0000259" key="3">
    <source>
        <dbReference type="Pfam" id="PF00849"/>
    </source>
</evidence>
<dbReference type="Pfam" id="PF00849">
    <property type="entry name" value="PseudoU_synth_2"/>
    <property type="match status" value="1"/>
</dbReference>
<proteinExistence type="inferred from homology"/>
<dbReference type="OrthoDB" id="418349at2759"/>
<dbReference type="Proteomes" id="UP000654075">
    <property type="component" value="Unassembled WGS sequence"/>
</dbReference>
<name>A0A813EYV1_POLGL</name>
<dbReference type="GO" id="GO:0003723">
    <property type="term" value="F:RNA binding"/>
    <property type="evidence" value="ECO:0007669"/>
    <property type="project" value="InterPro"/>
</dbReference>
<dbReference type="PANTHER" id="PTHR21600">
    <property type="entry name" value="MITOCHONDRIAL RNA PSEUDOURIDINE SYNTHASE"/>
    <property type="match status" value="1"/>
</dbReference>
<dbReference type="SUPFAM" id="SSF55120">
    <property type="entry name" value="Pseudouridine synthase"/>
    <property type="match status" value="1"/>
</dbReference>
<evidence type="ECO:0000313" key="4">
    <source>
        <dbReference type="EMBL" id="CAE8603395.1"/>
    </source>
</evidence>
<dbReference type="EMBL" id="CAJNNV010015347">
    <property type="protein sequence ID" value="CAE8603395.1"/>
    <property type="molecule type" value="Genomic_DNA"/>
</dbReference>
<dbReference type="GO" id="GO:0009982">
    <property type="term" value="F:pseudouridine synthase activity"/>
    <property type="evidence" value="ECO:0007669"/>
    <property type="project" value="InterPro"/>
</dbReference>
<keyword evidence="5" id="KW-1185">Reference proteome</keyword>
<evidence type="ECO:0000256" key="2">
    <source>
        <dbReference type="SAM" id="MobiDB-lite"/>
    </source>
</evidence>
<dbReference type="InterPro" id="IPR050188">
    <property type="entry name" value="RluA_PseudoU_synthase"/>
</dbReference>
<accession>A0A813EYV1</accession>
<dbReference type="GO" id="GO:0000455">
    <property type="term" value="P:enzyme-directed rRNA pseudouridine synthesis"/>
    <property type="evidence" value="ECO:0007669"/>
    <property type="project" value="TreeGrafter"/>
</dbReference>
<comment type="similarity">
    <text evidence="1">Belongs to the pseudouridine synthase RluA family.</text>
</comment>
<feature type="compositionally biased region" description="Basic and acidic residues" evidence="2">
    <location>
        <begin position="339"/>
        <end position="351"/>
    </location>
</feature>
<gene>
    <name evidence="4" type="ORF">PGLA1383_LOCUS21605</name>
</gene>
<organism evidence="4 5">
    <name type="scientific">Polarella glacialis</name>
    <name type="common">Dinoflagellate</name>
    <dbReference type="NCBI Taxonomy" id="89957"/>
    <lineage>
        <taxon>Eukaryota</taxon>
        <taxon>Sar</taxon>
        <taxon>Alveolata</taxon>
        <taxon>Dinophyceae</taxon>
        <taxon>Suessiales</taxon>
        <taxon>Suessiaceae</taxon>
        <taxon>Polarella</taxon>
    </lineage>
</organism>
<dbReference type="PANTHER" id="PTHR21600:SF87">
    <property type="entry name" value="RNA PSEUDOURIDYLATE SYNTHASE DOMAIN-CONTAINING PROTEIN 1"/>
    <property type="match status" value="1"/>
</dbReference>
<comment type="caution">
    <text evidence="4">The sequence shown here is derived from an EMBL/GenBank/DDBJ whole genome shotgun (WGS) entry which is preliminary data.</text>
</comment>
<feature type="region of interest" description="Disordered" evidence="2">
    <location>
        <begin position="339"/>
        <end position="390"/>
    </location>
</feature>
<dbReference type="AlphaFoldDB" id="A0A813EYV1"/>
<sequence>MVHLLLRTSYDAEPEMLILAELGGSVADLKDALLDLHPHLDFYGMAIYDSQGEVVDEADSLSMMETYTVEDQPAVPPSVWGPVQPSMGHVEATPENIDTALGDEPKSDQPDAQPVPLMAGGIMADRLEMIPNTVEGSAMFGKAELNPTGVIKVDRQFPLPYLPDFQPLGCKKGSPCEYHHKVTALHCSPVGSGLILAGTTFQGLYSLRLQINSLTMCREYVVLCHDVAPSSLRECRAPIDMVAKRCSGSGRSLGERSVSERGKPALTRLSFVAHVVDRAQLSIGTASLVAIRIHTGRNHQIRTHLLHCAHPTLVDGKYTCRSVSLRIDGDVREEIARAHCTEPRDEERQREPQGVQRLPRSTSGMELRAFPGDETSGPRQPHRWSWDGKPLQGSHLLQATIV</sequence>
<dbReference type="Gene3D" id="3.30.2350.10">
    <property type="entry name" value="Pseudouridine synthase"/>
    <property type="match status" value="1"/>
</dbReference>
<evidence type="ECO:0000256" key="1">
    <source>
        <dbReference type="ARBA" id="ARBA00010876"/>
    </source>
</evidence>
<protein>
    <recommendedName>
        <fullName evidence="3">Pseudouridine synthase RsuA/RluA-like domain-containing protein</fullName>
    </recommendedName>
</protein>
<dbReference type="InterPro" id="IPR020103">
    <property type="entry name" value="PsdUridine_synth_cat_dom_sf"/>
</dbReference>
<reference evidence="4" key="1">
    <citation type="submission" date="2021-02" db="EMBL/GenBank/DDBJ databases">
        <authorList>
            <person name="Dougan E. K."/>
            <person name="Rhodes N."/>
            <person name="Thang M."/>
            <person name="Chan C."/>
        </authorList>
    </citation>
    <scope>NUCLEOTIDE SEQUENCE</scope>
</reference>
<dbReference type="InterPro" id="IPR006145">
    <property type="entry name" value="PsdUridine_synth_RsuA/RluA"/>
</dbReference>
<feature type="domain" description="Pseudouridine synthase RsuA/RluA-like" evidence="3">
    <location>
        <begin position="192"/>
        <end position="307"/>
    </location>
</feature>